<feature type="region of interest" description="Disordered" evidence="1">
    <location>
        <begin position="1"/>
        <end position="23"/>
    </location>
</feature>
<proteinExistence type="predicted"/>
<dbReference type="EMBL" id="HBUE01323874">
    <property type="protein sequence ID" value="CAG6589692.1"/>
    <property type="molecule type" value="Transcribed_RNA"/>
</dbReference>
<feature type="compositionally biased region" description="Basic residues" evidence="1">
    <location>
        <begin position="9"/>
        <end position="19"/>
    </location>
</feature>
<dbReference type="AlphaFoldDB" id="A0A8D8MQU3"/>
<dbReference type="EMBL" id="HBUE01217326">
    <property type="protein sequence ID" value="CAG6537691.1"/>
    <property type="molecule type" value="Transcribed_RNA"/>
</dbReference>
<dbReference type="EMBL" id="HBUE01323883">
    <property type="protein sequence ID" value="CAG6589702.1"/>
    <property type="molecule type" value="Transcribed_RNA"/>
</dbReference>
<name>A0A8D8MQU3_CULPI</name>
<dbReference type="EMBL" id="HBUE01217317">
    <property type="protein sequence ID" value="CAG6537681.1"/>
    <property type="molecule type" value="Transcribed_RNA"/>
</dbReference>
<evidence type="ECO:0000313" key="2">
    <source>
        <dbReference type="EMBL" id="CAG6537681.1"/>
    </source>
</evidence>
<dbReference type="EMBL" id="HBUE01323880">
    <property type="protein sequence ID" value="CAG6589699.1"/>
    <property type="molecule type" value="Transcribed_RNA"/>
</dbReference>
<reference evidence="2" key="1">
    <citation type="submission" date="2021-05" db="EMBL/GenBank/DDBJ databases">
        <authorList>
            <person name="Alioto T."/>
            <person name="Alioto T."/>
            <person name="Gomez Garrido J."/>
        </authorList>
    </citation>
    <scope>NUCLEOTIDE SEQUENCE</scope>
</reference>
<sequence>MQQADVKRNERKMHFILHKHTQDETTRKHKKNLVVILNRISLKKKCLKGIEEKIKMQKAPALRTTKKKQQIGMMLMMMLGLEEARSKNIFIYKNTDTFSLSC</sequence>
<organism evidence="2">
    <name type="scientific">Culex pipiens</name>
    <name type="common">House mosquito</name>
    <dbReference type="NCBI Taxonomy" id="7175"/>
    <lineage>
        <taxon>Eukaryota</taxon>
        <taxon>Metazoa</taxon>
        <taxon>Ecdysozoa</taxon>
        <taxon>Arthropoda</taxon>
        <taxon>Hexapoda</taxon>
        <taxon>Insecta</taxon>
        <taxon>Pterygota</taxon>
        <taxon>Neoptera</taxon>
        <taxon>Endopterygota</taxon>
        <taxon>Diptera</taxon>
        <taxon>Nematocera</taxon>
        <taxon>Culicoidea</taxon>
        <taxon>Culicidae</taxon>
        <taxon>Culicinae</taxon>
        <taxon>Culicini</taxon>
        <taxon>Culex</taxon>
        <taxon>Culex</taxon>
    </lineage>
</organism>
<dbReference type="EMBL" id="HBUE01217323">
    <property type="protein sequence ID" value="CAG6537688.1"/>
    <property type="molecule type" value="Transcribed_RNA"/>
</dbReference>
<evidence type="ECO:0000256" key="1">
    <source>
        <dbReference type="SAM" id="MobiDB-lite"/>
    </source>
</evidence>
<protein>
    <submittedName>
        <fullName evidence="2">(northern house mosquito) hypothetical protein</fullName>
    </submittedName>
</protein>
<accession>A0A8D8MQU3</accession>